<keyword evidence="2" id="KW-1185">Reference proteome</keyword>
<accession>A0A9D5BFU1</accession>
<proteinExistence type="predicted"/>
<gene>
    <name evidence="1" type="ORF">KIW84_011746</name>
</gene>
<dbReference type="Proteomes" id="UP001058974">
    <property type="component" value="Chromosome 1"/>
</dbReference>
<dbReference type="Gramene" id="Psat01G0174600-T1">
    <property type="protein sequence ID" value="KAI5442837.1"/>
    <property type="gene ID" value="KIW84_011746"/>
</dbReference>
<evidence type="ECO:0000313" key="1">
    <source>
        <dbReference type="EMBL" id="KAI5442837.1"/>
    </source>
</evidence>
<reference evidence="1 2" key="1">
    <citation type="journal article" date="2022" name="Nat. Genet.">
        <title>Improved pea reference genome and pan-genome highlight genomic features and evolutionary characteristics.</title>
        <authorList>
            <person name="Yang T."/>
            <person name="Liu R."/>
            <person name="Luo Y."/>
            <person name="Hu S."/>
            <person name="Wang D."/>
            <person name="Wang C."/>
            <person name="Pandey M.K."/>
            <person name="Ge S."/>
            <person name="Xu Q."/>
            <person name="Li N."/>
            <person name="Li G."/>
            <person name="Huang Y."/>
            <person name="Saxena R.K."/>
            <person name="Ji Y."/>
            <person name="Li M."/>
            <person name="Yan X."/>
            <person name="He Y."/>
            <person name="Liu Y."/>
            <person name="Wang X."/>
            <person name="Xiang C."/>
            <person name="Varshney R.K."/>
            <person name="Ding H."/>
            <person name="Gao S."/>
            <person name="Zong X."/>
        </authorList>
    </citation>
    <scope>NUCLEOTIDE SEQUENCE [LARGE SCALE GENOMIC DNA]</scope>
    <source>
        <strain evidence="1 2">cv. Zhongwan 6</strain>
    </source>
</reference>
<comment type="caution">
    <text evidence="1">The sequence shown here is derived from an EMBL/GenBank/DDBJ whole genome shotgun (WGS) entry which is preliminary data.</text>
</comment>
<dbReference type="AlphaFoldDB" id="A0A9D5BFU1"/>
<evidence type="ECO:0000313" key="2">
    <source>
        <dbReference type="Proteomes" id="UP001058974"/>
    </source>
</evidence>
<dbReference type="EMBL" id="JAMSHJ010000001">
    <property type="protein sequence ID" value="KAI5442837.1"/>
    <property type="molecule type" value="Genomic_DNA"/>
</dbReference>
<protein>
    <submittedName>
        <fullName evidence="1">Uncharacterized protein</fullName>
    </submittedName>
</protein>
<organism evidence="1 2">
    <name type="scientific">Pisum sativum</name>
    <name type="common">Garden pea</name>
    <name type="synonym">Lathyrus oleraceus</name>
    <dbReference type="NCBI Taxonomy" id="3888"/>
    <lineage>
        <taxon>Eukaryota</taxon>
        <taxon>Viridiplantae</taxon>
        <taxon>Streptophyta</taxon>
        <taxon>Embryophyta</taxon>
        <taxon>Tracheophyta</taxon>
        <taxon>Spermatophyta</taxon>
        <taxon>Magnoliopsida</taxon>
        <taxon>eudicotyledons</taxon>
        <taxon>Gunneridae</taxon>
        <taxon>Pentapetalae</taxon>
        <taxon>rosids</taxon>
        <taxon>fabids</taxon>
        <taxon>Fabales</taxon>
        <taxon>Fabaceae</taxon>
        <taxon>Papilionoideae</taxon>
        <taxon>50 kb inversion clade</taxon>
        <taxon>NPAAA clade</taxon>
        <taxon>Hologalegina</taxon>
        <taxon>IRL clade</taxon>
        <taxon>Fabeae</taxon>
        <taxon>Lathyrus</taxon>
    </lineage>
</organism>
<name>A0A9D5BFU1_PEA</name>
<sequence>MPQVQEFGNFKEDCAAEDNSSVEGNAARMNVVGETSSRRLENTLSGNGESIMIKLENPSVRKCNAFRDKMNALCNEAWRMEFLEAYVKVLTRVDFSDYHLILITPENSKHNEAPKQFRFQSAWMLEECYQDTITKSWTDDYADLQRLYDQVSDEEVRTAVFSMKPWKAPGPDGFHARFYLKSLSIDGKKVCDYVKKVWLIPSEIDKKNQTDDCMILKVSQPQLVS</sequence>